<dbReference type="PANTHER" id="PTHR30146">
    <property type="entry name" value="LACI-RELATED TRANSCRIPTIONAL REPRESSOR"/>
    <property type="match status" value="1"/>
</dbReference>
<feature type="domain" description="HTH lacI-type" evidence="4">
    <location>
        <begin position="2"/>
        <end position="56"/>
    </location>
</feature>
<keyword evidence="2" id="KW-0238">DNA-binding</keyword>
<dbReference type="SUPFAM" id="SSF47413">
    <property type="entry name" value="lambda repressor-like DNA-binding domains"/>
    <property type="match status" value="1"/>
</dbReference>
<keyword evidence="1" id="KW-0805">Transcription regulation</keyword>
<dbReference type="SUPFAM" id="SSF53822">
    <property type="entry name" value="Periplasmic binding protein-like I"/>
    <property type="match status" value="1"/>
</dbReference>
<proteinExistence type="predicted"/>
<accession>A0A2R6Y0T3</accession>
<dbReference type="CDD" id="cd06267">
    <property type="entry name" value="PBP1_LacI_sugar_binding-like"/>
    <property type="match status" value="1"/>
</dbReference>
<dbReference type="Gene3D" id="1.10.260.40">
    <property type="entry name" value="lambda repressor-like DNA-binding domains"/>
    <property type="match status" value="1"/>
</dbReference>
<dbReference type="InterPro" id="IPR001387">
    <property type="entry name" value="Cro/C1-type_HTH"/>
</dbReference>
<dbReference type="PROSITE" id="PS50932">
    <property type="entry name" value="HTH_LACI_2"/>
    <property type="match status" value="1"/>
</dbReference>
<feature type="domain" description="HTH cro/C1-type" evidence="5">
    <location>
        <begin position="3"/>
        <end position="50"/>
    </location>
</feature>
<dbReference type="Gene3D" id="3.40.50.2300">
    <property type="match status" value="2"/>
</dbReference>
<dbReference type="GO" id="GO:0003700">
    <property type="term" value="F:DNA-binding transcription factor activity"/>
    <property type="evidence" value="ECO:0007669"/>
    <property type="project" value="TreeGrafter"/>
</dbReference>
<dbReference type="Pfam" id="PF00356">
    <property type="entry name" value="LacI"/>
    <property type="match status" value="1"/>
</dbReference>
<name>A0A2R6Y0T3_9BACL</name>
<dbReference type="SMART" id="SM00354">
    <property type="entry name" value="HTH_LACI"/>
    <property type="match status" value="1"/>
</dbReference>
<evidence type="ECO:0000256" key="1">
    <source>
        <dbReference type="ARBA" id="ARBA00023015"/>
    </source>
</evidence>
<evidence type="ECO:0000313" key="6">
    <source>
        <dbReference type="EMBL" id="PTQ56298.1"/>
    </source>
</evidence>
<evidence type="ECO:0000256" key="2">
    <source>
        <dbReference type="ARBA" id="ARBA00023125"/>
    </source>
</evidence>
<reference evidence="7" key="1">
    <citation type="journal article" date="2018" name="Sci. Rep.">
        <title>Lignite coal burning seam in the remote Altai Mountains harbors a hydrogen-driven thermophilic microbial community.</title>
        <authorList>
            <person name="Kadnikov V.V."/>
            <person name="Mardanov A.V."/>
            <person name="Ivasenko D.A."/>
            <person name="Antsiferov D.V."/>
            <person name="Beletsky A.V."/>
            <person name="Karnachuk O.V."/>
            <person name="Ravin N.V."/>
        </authorList>
    </citation>
    <scope>NUCLEOTIDE SEQUENCE [LARGE SCALE GENOMIC DNA]</scope>
</reference>
<dbReference type="CDD" id="cd01392">
    <property type="entry name" value="HTH_LacI"/>
    <property type="match status" value="1"/>
</dbReference>
<dbReference type="Proteomes" id="UP000244338">
    <property type="component" value="Unassembled WGS sequence"/>
</dbReference>
<dbReference type="InterPro" id="IPR000843">
    <property type="entry name" value="HTH_LacI"/>
</dbReference>
<dbReference type="InterPro" id="IPR046335">
    <property type="entry name" value="LacI/GalR-like_sensor"/>
</dbReference>
<dbReference type="PANTHER" id="PTHR30146:SF109">
    <property type="entry name" value="HTH-TYPE TRANSCRIPTIONAL REGULATOR GALS"/>
    <property type="match status" value="1"/>
</dbReference>
<dbReference type="PROSITE" id="PS00356">
    <property type="entry name" value="HTH_LACI_1"/>
    <property type="match status" value="1"/>
</dbReference>
<evidence type="ECO:0000313" key="7">
    <source>
        <dbReference type="Proteomes" id="UP000244338"/>
    </source>
</evidence>
<evidence type="ECO:0000259" key="4">
    <source>
        <dbReference type="PROSITE" id="PS50932"/>
    </source>
</evidence>
<gene>
    <name evidence="6" type="ORF">BSOLF_0478</name>
</gene>
<protein>
    <submittedName>
        <fullName evidence="6">Ribose operon repressor</fullName>
    </submittedName>
</protein>
<evidence type="ECO:0000256" key="3">
    <source>
        <dbReference type="ARBA" id="ARBA00023163"/>
    </source>
</evidence>
<dbReference type="InterPro" id="IPR028082">
    <property type="entry name" value="Peripla_BP_I"/>
</dbReference>
<keyword evidence="3" id="KW-0804">Transcription</keyword>
<evidence type="ECO:0000259" key="5">
    <source>
        <dbReference type="PROSITE" id="PS50943"/>
    </source>
</evidence>
<organism evidence="6 7">
    <name type="scientific">Candidatus Carbonibacillus altaicus</name>
    <dbReference type="NCBI Taxonomy" id="2163959"/>
    <lineage>
        <taxon>Bacteria</taxon>
        <taxon>Bacillati</taxon>
        <taxon>Bacillota</taxon>
        <taxon>Bacilli</taxon>
        <taxon>Bacillales</taxon>
        <taxon>Candidatus Carbonibacillus</taxon>
    </lineage>
</organism>
<dbReference type="GO" id="GO:0000976">
    <property type="term" value="F:transcription cis-regulatory region binding"/>
    <property type="evidence" value="ECO:0007669"/>
    <property type="project" value="TreeGrafter"/>
</dbReference>
<dbReference type="Pfam" id="PF13377">
    <property type="entry name" value="Peripla_BP_3"/>
    <property type="match status" value="1"/>
</dbReference>
<dbReference type="InterPro" id="IPR010982">
    <property type="entry name" value="Lambda_DNA-bd_dom_sf"/>
</dbReference>
<dbReference type="EMBL" id="PEBX01000034">
    <property type="protein sequence ID" value="PTQ56298.1"/>
    <property type="molecule type" value="Genomic_DNA"/>
</dbReference>
<dbReference type="AlphaFoldDB" id="A0A2R6Y0T3"/>
<dbReference type="PRINTS" id="PR00036">
    <property type="entry name" value="HTHLACI"/>
</dbReference>
<sequence>MATIKDVAHLSGVSVSTVSRVLNNSGYVNPKTKHKVLKAIEALEYKPSQIARGLVSRKTRTLGLMLPDITNPFFPELARAVEDKAHEKGYALILCNSDNDLGKEEKYFDLLQEKSVDGIIFSGEVRLPFLQRLQKKQTPLVVVDARTDHMTVHSIYTDNRYGGQLGTWHLIEQGYKRIAHIRGPYGSMPAEDRYRGYQDALKQAGIEIDPILVQPGNFDLQSGYEAMLRLLSLNDVPDAVFVANDLMALGAMEAIFEKKLRIPDDIGVVGYDGIPLTRIARPKLSTVEQPVYQMGTLAAETLITRLEHPDSKVESVVLKPTLRIAGSSHRRDVDEKEC</sequence>
<comment type="caution">
    <text evidence="6">The sequence shown here is derived from an EMBL/GenBank/DDBJ whole genome shotgun (WGS) entry which is preliminary data.</text>
</comment>
<dbReference type="PROSITE" id="PS50943">
    <property type="entry name" value="HTH_CROC1"/>
    <property type="match status" value="1"/>
</dbReference>